<evidence type="ECO:0000259" key="10">
    <source>
        <dbReference type="Pfam" id="PF16418"/>
    </source>
</evidence>
<dbReference type="InterPro" id="IPR040398">
    <property type="entry name" value="Not1"/>
</dbReference>
<protein>
    <submittedName>
        <fullName evidence="12">CCR4-NOT core subunit cdc39</fullName>
    </submittedName>
</protein>
<gene>
    <name evidence="12" type="primary">CDC39_1</name>
    <name evidence="12" type="ORF">K7432_007116</name>
</gene>
<dbReference type="InterPro" id="IPR038535">
    <property type="entry name" value="CNOT1_TTP_bind_sf"/>
</dbReference>
<dbReference type="InterPro" id="IPR055454">
    <property type="entry name" value="CNOT1-like_NOT1_connector"/>
</dbReference>
<proteinExistence type="predicted"/>
<keyword evidence="2" id="KW-0678">Repressor</keyword>
<dbReference type="EMBL" id="JASJQH010007214">
    <property type="protein sequence ID" value="KAK9712477.1"/>
    <property type="molecule type" value="Genomic_DNA"/>
</dbReference>
<evidence type="ECO:0000259" key="9">
    <source>
        <dbReference type="Pfam" id="PF16417"/>
    </source>
</evidence>
<dbReference type="CDD" id="cd20710">
    <property type="entry name" value="NOT1_connector"/>
    <property type="match status" value="1"/>
</dbReference>
<evidence type="ECO:0000256" key="3">
    <source>
        <dbReference type="ARBA" id="ARBA00023015"/>
    </source>
</evidence>
<dbReference type="PANTHER" id="PTHR13162">
    <property type="entry name" value="CCR4-NOT TRANSCRIPTION COMPLEX"/>
    <property type="match status" value="1"/>
</dbReference>
<dbReference type="InterPro" id="IPR024557">
    <property type="entry name" value="CNOT1_dom_4"/>
</dbReference>
<dbReference type="InterPro" id="IPR032193">
    <property type="entry name" value="CNOT1_TTP_bind"/>
</dbReference>
<keyword evidence="13" id="KW-1185">Reference proteome</keyword>
<feature type="domain" description="CCR4-NOT transcription complex subunit 1" evidence="7">
    <location>
        <begin position="1169"/>
        <end position="1310"/>
    </location>
</feature>
<feature type="domain" description="CCR4-NOT transcription complex subunit 1-like NOT1 connector" evidence="11">
    <location>
        <begin position="1413"/>
        <end position="1596"/>
    </location>
</feature>
<dbReference type="Pfam" id="PF16417">
    <property type="entry name" value="CNOT1_TTP_bind"/>
    <property type="match status" value="1"/>
</dbReference>
<dbReference type="Pfam" id="PF12842">
    <property type="entry name" value="DUF3819"/>
    <property type="match status" value="1"/>
</dbReference>
<dbReference type="InterPro" id="IPR032191">
    <property type="entry name" value="CNOT1_CAF1_bind"/>
</dbReference>
<feature type="domain" description="CCR4-NOT transcription complex subunit 1 CAF1-binding" evidence="8">
    <location>
        <begin position="875"/>
        <end position="1093"/>
    </location>
</feature>
<feature type="domain" description="CCR4-Not complex component Not1 C-terminal" evidence="6">
    <location>
        <begin position="1756"/>
        <end position="2116"/>
    </location>
</feature>
<evidence type="ECO:0000259" key="6">
    <source>
        <dbReference type="Pfam" id="PF04054"/>
    </source>
</evidence>
<evidence type="ECO:0000259" key="8">
    <source>
        <dbReference type="Pfam" id="PF16415"/>
    </source>
</evidence>
<evidence type="ECO:0000313" key="13">
    <source>
        <dbReference type="Proteomes" id="UP001479436"/>
    </source>
</evidence>
<evidence type="ECO:0000256" key="5">
    <source>
        <dbReference type="ARBA" id="ARBA00023242"/>
    </source>
</evidence>
<keyword evidence="5" id="KW-0539">Nucleus</keyword>
<dbReference type="Pfam" id="PF25097">
    <property type="entry name" value="ARM_Cnot1"/>
    <property type="match status" value="1"/>
</dbReference>
<dbReference type="Pfam" id="PF04054">
    <property type="entry name" value="Not1"/>
    <property type="match status" value="1"/>
</dbReference>
<dbReference type="InterPro" id="IPR007196">
    <property type="entry name" value="CCR4-Not_Not1_C"/>
</dbReference>
<evidence type="ECO:0000259" key="11">
    <source>
        <dbReference type="Pfam" id="PF25097"/>
    </source>
</evidence>
<dbReference type="Proteomes" id="UP001479436">
    <property type="component" value="Unassembled WGS sequence"/>
</dbReference>
<dbReference type="Gene3D" id="1.25.40.840">
    <property type="entry name" value="CCR4-NOT transcription complex subunit 1 TTP binding domain"/>
    <property type="match status" value="1"/>
</dbReference>
<keyword evidence="4" id="KW-0804">Transcription</keyword>
<dbReference type="InterPro" id="IPR032194">
    <property type="entry name" value="CNOT1_HEAT"/>
</dbReference>
<sequence length="2122" mass="239773">MLFEFSQTSQSDKTTNIYHSTSSELLTPIRSRIQYLLSLLDTDSYNQVFAELSLYFKKFGREIYVYFFQNSLEHLHKNNFYKELPNNKVSAVFKLLSEQLASTLENPILVGTIFEALHSLSPEVTFDIETFSQQLTLSPIQLLAFTLILDSLFKVSSSEQKNSFIQKQLEDLNDLAFAETKGSENSLKLVFHSLAQPHFQYSINRIFFDKISQACLEYDINLANMSNTNSQEKITGLIQKITDLGPSCCKDANEVRSLFQDVGLGSPNMANEADIARVLGAMTAYTTQDLATTEDDEEIECQWNMECFIAVLAELQPNIDWLVVIQQLDHDDFYVPSVAGLSVITTAYKCAVKGISPFPLDVFWHRWNNTKGQFSFLKQAIQAPIEVIDIAELATKKIVDPEDVASTNPQFANIATNLFTQPWNNLDFIQNLIFMYETEISEDVKDLLEKGTKQTPELILLGLAQLPEPWNPLHQELVTKLVAGFLAGHMNSNFVLWRLWNINNSLLINAALDMYHSNPTLVSRILDVAQDIKILKSMLEVQPFFFAIDLAALACRREYLNLEKWLQDSIATHGEPFLRACFEFLSQKMGSNEQAGGGTTQTVPLSLEVIGIFLKVIGASATSTEMTEKFKDLQALCFKKHPELTSMGNTANSTTTAGEVSFSQDVEEEANMYYEKIYKEELSVESMIELLHRLKNSRIARERDVFDCMMHNLFDEFKFFPKYPPKELSITSNLIGNLIQHQLVSYIPLGVALKCVLDALCDESSAKMFNFGVQALVQFKARLIEWPQYCSHLLQIPKLQQAHPDIVQYIKANLGQVPNPPLPQGVANNVVVEQQPSDKPQINSAPEPPKSESLPAFTSLNLDTSFVTGDSNDNEVPPESVQDKILFIINNVAHSNMETKVQEMKEVLKESSFRWFGHYLVVKRASIEPNNHQLYLQFLDSLKSDTLYRYLLHETYANIKVLLNSEKTVQSSSERSLLKNLGSWLGGMTLAQNKPIKHKNIAFKELLVEGYDSNRLIVAIPFVCKVLEQCSKSRVFKPPNPWLIAIMKLLAELYQFADLKLNLKFEIEVLCKSLNLDIKDIEPTTILKDRPPKDFVSQSNVVKEMDKLSIDYDTSSRAPTTHHQMLGQAQQNNSQRILAIADDTLGAIIPTIAPYISVNPNMPLNQAVLKRVIHIAMDQALRETVGSTVERSVKIARFTTQELITKDFAMEPNEEKMRKAAHLMVQNLAASLAVAASKDNLRSGIATHLRSMLLQNGVSEQAFPDQALSITVSDNLDLASSVVEKVAMEVAILQIDEGLANSYANRKKHREFRTGQPFYDAAVVSTFRYPPNLPDALRLKPNGLLPQQLVVYEDFARIPRFQSQLANVYDERSLRTAVPAKGDVYGYDVGYDNAPPTINTHQALEKFSLLINELDKQLSQCTVNGLAAIPQQHDIRVIVHQIQALASHSNSRDETALTFSQKVVQSLYKGDTNLAREVYVHLLERLCDLSPSVAKEVTAWLIYADDERKYNVPVTVALIKVGLINLPEQDAQLAKLIDVGRPSVIDFAVKLIAKCILDDSCATHVDFSASLDALTHLTQRGKGPNSVIDLLEEIHKQGASSPQDTEIAQLREQLTFMFIEWVKLYQHVSSNEKAFAAFAHQLQQRGVLKDEDVSSLFFRVCTEISVEGFLKYSSSVNGNGPIPAAAYQGVDAFSKLIVVLVKYYNEPTPVNPNLAKITFLSKILSIILLVLVHDHQQHKGQFNQKPYLRLFTNLLSDFNSYEQQLQPIYYNILTALANTFHSLQPSFLPGFAFAWISLISHRLFMPKLLLAENQKGWPAIQRLMICLFRFIGPLLDDFDRESTRILYKGTMRVLLVLLHDFPEFLCDYHFSFCDVIPPTCIQTRNVILSAFPRNMRLPDPFTPNLKVDLLPEISQSPHVLSDYSSSLLHGDFKQDIDTYLKTRGPVSFLLDLRSRLMSEQPEDSELTGVKYNVPVINSLVLYVGTQAIAQLQNKTHQGTSPITHSAPMDIFQQLLIDLDSEGRYLFLSAIANQLRYPNNHTHYFSCVLLYLFAEGSQDSIKEQVTRVLLERLIVNRPHPWGLLITFIELIKNPRYNFWSHSFTRCAPDIESLFDSVARSINV</sequence>
<comment type="subcellular location">
    <subcellularLocation>
        <location evidence="1">Nucleus</location>
    </subcellularLocation>
</comment>
<feature type="domain" description="CCR4-NOT transcription complex subunit 1 HEAT repeat" evidence="10">
    <location>
        <begin position="475"/>
        <end position="617"/>
    </location>
</feature>
<accession>A0ABR2W0T7</accession>
<reference evidence="12 13" key="1">
    <citation type="submission" date="2023-04" db="EMBL/GenBank/DDBJ databases">
        <title>Genome of Basidiobolus ranarum AG-B5.</title>
        <authorList>
            <person name="Stajich J.E."/>
            <person name="Carter-House D."/>
            <person name="Gryganskyi A."/>
        </authorList>
    </citation>
    <scope>NUCLEOTIDE SEQUENCE [LARGE SCALE GENOMIC DNA]</scope>
    <source>
        <strain evidence="12 13">AG-B5</strain>
    </source>
</reference>
<evidence type="ECO:0000256" key="1">
    <source>
        <dbReference type="ARBA" id="ARBA00004123"/>
    </source>
</evidence>
<dbReference type="Pfam" id="PF16415">
    <property type="entry name" value="CNOT1_CAF1_bind"/>
    <property type="match status" value="1"/>
</dbReference>
<dbReference type="Gene3D" id="1.25.40.180">
    <property type="match status" value="1"/>
</dbReference>
<evidence type="ECO:0000259" key="7">
    <source>
        <dbReference type="Pfam" id="PF12842"/>
    </source>
</evidence>
<keyword evidence="3" id="KW-0805">Transcription regulation</keyword>
<organism evidence="12 13">
    <name type="scientific">Basidiobolus ranarum</name>
    <dbReference type="NCBI Taxonomy" id="34480"/>
    <lineage>
        <taxon>Eukaryota</taxon>
        <taxon>Fungi</taxon>
        <taxon>Fungi incertae sedis</taxon>
        <taxon>Zoopagomycota</taxon>
        <taxon>Entomophthoromycotina</taxon>
        <taxon>Basidiobolomycetes</taxon>
        <taxon>Basidiobolales</taxon>
        <taxon>Basidiobolaceae</taxon>
        <taxon>Basidiobolus</taxon>
    </lineage>
</organism>
<evidence type="ECO:0000256" key="2">
    <source>
        <dbReference type="ARBA" id="ARBA00022491"/>
    </source>
</evidence>
<comment type="caution">
    <text evidence="12">The sequence shown here is derived from an EMBL/GenBank/DDBJ whole genome shotgun (WGS) entry which is preliminary data.</text>
</comment>
<evidence type="ECO:0000256" key="4">
    <source>
        <dbReference type="ARBA" id="ARBA00023163"/>
    </source>
</evidence>
<dbReference type="PANTHER" id="PTHR13162:SF8">
    <property type="entry name" value="CCR4-NOT TRANSCRIPTION COMPLEX SUBUNIT 1"/>
    <property type="match status" value="1"/>
</dbReference>
<dbReference type="Gene3D" id="1.25.40.800">
    <property type="match status" value="1"/>
</dbReference>
<dbReference type="Pfam" id="PF16418">
    <property type="entry name" value="CNOT1_HEAT"/>
    <property type="match status" value="1"/>
</dbReference>
<name>A0ABR2W0T7_9FUNG</name>
<feature type="domain" description="CCR4-NOT transcription complex subunit 1 TTP binding" evidence="9">
    <location>
        <begin position="649"/>
        <end position="816"/>
    </location>
</feature>
<evidence type="ECO:0000313" key="12">
    <source>
        <dbReference type="EMBL" id="KAK9712477.1"/>
    </source>
</evidence>
<dbReference type="Gene3D" id="1.25.40.790">
    <property type="match status" value="1"/>
</dbReference>